<keyword evidence="4" id="KW-1185">Reference proteome</keyword>
<feature type="repeat" description="RCC1" evidence="2">
    <location>
        <begin position="713"/>
        <end position="795"/>
    </location>
</feature>
<dbReference type="PANTHER" id="PTHR22872">
    <property type="entry name" value="BTK-BINDING PROTEIN-RELATED"/>
    <property type="match status" value="1"/>
</dbReference>
<evidence type="ECO:0000313" key="3">
    <source>
        <dbReference type="EMBL" id="OQR88460.1"/>
    </source>
</evidence>
<dbReference type="Pfam" id="PF13637">
    <property type="entry name" value="Ank_4"/>
    <property type="match status" value="1"/>
</dbReference>
<accession>A0A1V9YS38</accession>
<gene>
    <name evidence="3" type="ORF">THRCLA_10311</name>
</gene>
<reference evidence="3 4" key="1">
    <citation type="journal article" date="2014" name="Genome Biol. Evol.">
        <title>The secreted proteins of Achlya hypogyna and Thraustotheca clavata identify the ancestral oomycete secretome and reveal gene acquisitions by horizontal gene transfer.</title>
        <authorList>
            <person name="Misner I."/>
            <person name="Blouin N."/>
            <person name="Leonard G."/>
            <person name="Richards T.A."/>
            <person name="Lane C.E."/>
        </authorList>
    </citation>
    <scope>NUCLEOTIDE SEQUENCE [LARGE SCALE GENOMIC DNA]</scope>
    <source>
        <strain evidence="3 4">ATCC 34112</strain>
    </source>
</reference>
<dbReference type="STRING" id="74557.A0A1V9YS38"/>
<dbReference type="PROSITE" id="PS50012">
    <property type="entry name" value="RCC1_3"/>
    <property type="match status" value="4"/>
</dbReference>
<evidence type="ECO:0000256" key="1">
    <source>
        <dbReference type="ARBA" id="ARBA00022737"/>
    </source>
</evidence>
<dbReference type="Proteomes" id="UP000243217">
    <property type="component" value="Unassembled WGS sequence"/>
</dbReference>
<feature type="repeat" description="RCC1" evidence="2">
    <location>
        <begin position="1390"/>
        <end position="1441"/>
    </location>
</feature>
<sequence>PISLLDGELTTTIWTPRDNEFSSLFNRWTNSKVIDLAAQLGGLDIMLMLHRSGIKCCTVDAMDKASAVGQLDIVKWLHNHRTEGCTYLAMTYAAARGYLHIVKWLHEVLGINCTIAGLGTTAYNGDADMELYLITIPMLLKCEHPDDILSGESSISTLISGNSLSVFCGNAVDLAASNGHINIVQILHQHPTTTEAMDKAASNGHLQMVKFLHTHRSEGCSLNGLTATARNNHFEILIYLINNKCYNGEINNKALSIASAGNNNVEILSYCLDLWQNELTPETKELLMYNAALHGSINNIKWLHESKGIGWTQPSLLRYTAQDIAIVAPFDLFTQYMPLSRLEELAESLRLLPTTAFLTLPQLQEWLGLSSSFSMYTQFLFDSLKATPESPKVFVLELLAAAAVCSTTSASLLDKVHTLCSLFTPKDMLYLKESDVAIMILSTISGLKKITVGLDEAWANFSTRELAKQLVQDVCKQGQVAREEFIEWCVTCKTTAYVLRHFIPGDLLNPSEQVTRTKQKTQKQRYEAIIKTISPEELKRMEKNAVDAARIKIQSMWKAQLERRRFLRVLNEKAADRNAAAQRIQGYSKKQKNAQFLMARAALERAAFNGAIFTFGSGLSLGEGDINGNRMVPDMISSLKAKGIKATSITMSSTTTFLTKDDGKMVVWGLRLPLWINEQVPWLVKVPTPLDLPIQIISLACGCSHALLLDEQGFVYSWGSNDHGQTGHGSPDSFNARTGQQYIKYYDPRLGQSYDYLDKPLRLPYFTGDIEQDAVAIPIAAVACGDYFSLALSTEGEVFSWGEGSDGQLGQGTSGGNLDVGFVDQRLIQTAYTFAYEPKAVLNLSNIEAISCCGNRSAALAKDHTFYEWGAWGRASVWITLSKAKTTLECFVLMAEYGRSIEAMRSESKFEMVAVDVDFDDCEEFVADIRLETLSKLSLSTIDTITGSSAASSRAEMATTELSTSSTELPINSVELVNSSAELSTSSTQLTIEPLPDDVVKSVVKSSSQTQHAINELITKLWQNRCQEVLPTAEQMYKHPQFVPLHWCRSVKTKVYNYQEILNEVLTDISGRLLLVTRSPEEGFYFQFISSNAVELEIRGLPSNTCRMITKRGIWCNFLDLTRITDTNIQLENSIVLVHFTEEDLVVKIKHLREDTIVELVTQSIAQKALALQEFGVAAIILAFDFPHTQLFEIQLPADQGIYVPILMIDMAQCNAIQNTLSPKLTTRLFYRVDHTEEIIATALNLGATGVILQQRNTQKDPRFQGDISLNDAAIYRNPFPNDDQPIVGMVSYENGQALRLAAHYDDANHLTASINFQVRDLGNIYAWGCGSNGRLGIGNVNHLEDGYDPMTESTYHYTKEPLIIPTLSGRGVCEIACGFAHTIVRTIEGRVFTWGRGHEGQLGHGTTIDYDYPKLVDRLGYENIVAVAANDTSSAVLSEVLDDISFEKRRKEINLLKAANALTSI</sequence>
<dbReference type="InterPro" id="IPR009091">
    <property type="entry name" value="RCC1/BLIP-II"/>
</dbReference>
<dbReference type="SUPFAM" id="SSF48403">
    <property type="entry name" value="Ankyrin repeat"/>
    <property type="match status" value="1"/>
</dbReference>
<feature type="repeat" description="RCC1" evidence="2">
    <location>
        <begin position="1323"/>
        <end position="1389"/>
    </location>
</feature>
<evidence type="ECO:0000256" key="2">
    <source>
        <dbReference type="PROSITE-ProRule" id="PRU00235"/>
    </source>
</evidence>
<keyword evidence="1" id="KW-0677">Repeat</keyword>
<dbReference type="InterPro" id="IPR002110">
    <property type="entry name" value="Ankyrin_rpt"/>
</dbReference>
<dbReference type="Pfam" id="PF00415">
    <property type="entry name" value="RCC1"/>
    <property type="match status" value="2"/>
</dbReference>
<dbReference type="Gene3D" id="1.25.40.20">
    <property type="entry name" value="Ankyrin repeat-containing domain"/>
    <property type="match status" value="1"/>
</dbReference>
<protein>
    <submittedName>
        <fullName evidence="3">Regulator of chromosome condensation (RCC1)</fullName>
    </submittedName>
</protein>
<comment type="caution">
    <text evidence="3">The sequence shown here is derived from an EMBL/GenBank/DDBJ whole genome shotgun (WGS) entry which is preliminary data.</text>
</comment>
<dbReference type="EMBL" id="JNBS01003209">
    <property type="protein sequence ID" value="OQR88460.1"/>
    <property type="molecule type" value="Genomic_DNA"/>
</dbReference>
<feature type="repeat" description="RCC1" evidence="2">
    <location>
        <begin position="796"/>
        <end position="863"/>
    </location>
</feature>
<dbReference type="SUPFAM" id="SSF50985">
    <property type="entry name" value="RCC1/BLIP-II"/>
    <property type="match status" value="2"/>
</dbReference>
<dbReference type="InterPro" id="IPR000408">
    <property type="entry name" value="Reg_chr_condens"/>
</dbReference>
<evidence type="ECO:0000313" key="4">
    <source>
        <dbReference type="Proteomes" id="UP000243217"/>
    </source>
</evidence>
<dbReference type="InterPro" id="IPR036770">
    <property type="entry name" value="Ankyrin_rpt-contain_sf"/>
</dbReference>
<dbReference type="OrthoDB" id="61110at2759"/>
<dbReference type="InterPro" id="IPR051625">
    <property type="entry name" value="Signaling_Regulatory_Domain"/>
</dbReference>
<proteinExistence type="predicted"/>
<organism evidence="3 4">
    <name type="scientific">Thraustotheca clavata</name>
    <dbReference type="NCBI Taxonomy" id="74557"/>
    <lineage>
        <taxon>Eukaryota</taxon>
        <taxon>Sar</taxon>
        <taxon>Stramenopiles</taxon>
        <taxon>Oomycota</taxon>
        <taxon>Saprolegniomycetes</taxon>
        <taxon>Saprolegniales</taxon>
        <taxon>Achlyaceae</taxon>
        <taxon>Thraustotheca</taxon>
    </lineage>
</organism>
<dbReference type="Pfam" id="PF13540">
    <property type="entry name" value="RCC1_2"/>
    <property type="match status" value="2"/>
</dbReference>
<dbReference type="PROSITE" id="PS50096">
    <property type="entry name" value="IQ"/>
    <property type="match status" value="1"/>
</dbReference>
<feature type="non-terminal residue" evidence="3">
    <location>
        <position position="1"/>
    </location>
</feature>
<dbReference type="PROSITE" id="PS00626">
    <property type="entry name" value="RCC1_2"/>
    <property type="match status" value="1"/>
</dbReference>
<name>A0A1V9YS38_9STRA</name>
<dbReference type="Gene3D" id="2.130.10.30">
    <property type="entry name" value="Regulator of chromosome condensation 1/beta-lactamase-inhibitor protein II"/>
    <property type="match status" value="2"/>
</dbReference>